<dbReference type="InterPro" id="IPR012942">
    <property type="entry name" value="SRR1-like"/>
</dbReference>
<dbReference type="GO" id="GO:0003824">
    <property type="term" value="F:catalytic activity"/>
    <property type="evidence" value="ECO:0007669"/>
    <property type="project" value="UniProtKB-ARBA"/>
</dbReference>
<dbReference type="EMBL" id="JAUCMV010000004">
    <property type="protein sequence ID" value="KAK0405712.1"/>
    <property type="molecule type" value="Genomic_DNA"/>
</dbReference>
<evidence type="ECO:0000313" key="2">
    <source>
        <dbReference type="EMBL" id="KAK0405712.1"/>
    </source>
</evidence>
<dbReference type="InterPro" id="IPR029045">
    <property type="entry name" value="ClpP/crotonase-like_dom_sf"/>
</dbReference>
<dbReference type="Proteomes" id="UP001175271">
    <property type="component" value="Unassembled WGS sequence"/>
</dbReference>
<feature type="domain" description="SRR1-like" evidence="1">
    <location>
        <begin position="209"/>
        <end position="335"/>
    </location>
</feature>
<dbReference type="Pfam" id="PF00378">
    <property type="entry name" value="ECH_1"/>
    <property type="match status" value="1"/>
</dbReference>
<dbReference type="SUPFAM" id="SSF52096">
    <property type="entry name" value="ClpP/crotonase"/>
    <property type="match status" value="1"/>
</dbReference>
<dbReference type="GO" id="GO:0006635">
    <property type="term" value="P:fatty acid beta-oxidation"/>
    <property type="evidence" value="ECO:0007669"/>
    <property type="project" value="TreeGrafter"/>
</dbReference>
<comment type="caution">
    <text evidence="2">The sequence shown here is derived from an EMBL/GenBank/DDBJ whole genome shotgun (WGS) entry which is preliminary data.</text>
</comment>
<dbReference type="InterPro" id="IPR001753">
    <property type="entry name" value="Enoyl-CoA_hydra/iso"/>
</dbReference>
<dbReference type="PANTHER" id="PTHR11941">
    <property type="entry name" value="ENOYL-COA HYDRATASE-RELATED"/>
    <property type="match status" value="1"/>
</dbReference>
<reference evidence="2" key="1">
    <citation type="submission" date="2023-06" db="EMBL/GenBank/DDBJ databases">
        <title>Genomic analysis of the entomopathogenic nematode Steinernema hermaphroditum.</title>
        <authorList>
            <person name="Schwarz E.M."/>
            <person name="Heppert J.K."/>
            <person name="Baniya A."/>
            <person name="Schwartz H.T."/>
            <person name="Tan C.-H."/>
            <person name="Antoshechkin I."/>
            <person name="Sternberg P.W."/>
            <person name="Goodrich-Blair H."/>
            <person name="Dillman A.R."/>
        </authorList>
    </citation>
    <scope>NUCLEOTIDE SEQUENCE</scope>
    <source>
        <strain evidence="2">PS9179</strain>
        <tissue evidence="2">Whole animal</tissue>
    </source>
</reference>
<keyword evidence="3" id="KW-1185">Reference proteome</keyword>
<dbReference type="AlphaFoldDB" id="A0AA39HH14"/>
<organism evidence="2 3">
    <name type="scientific">Steinernema hermaphroditum</name>
    <dbReference type="NCBI Taxonomy" id="289476"/>
    <lineage>
        <taxon>Eukaryota</taxon>
        <taxon>Metazoa</taxon>
        <taxon>Ecdysozoa</taxon>
        <taxon>Nematoda</taxon>
        <taxon>Chromadorea</taxon>
        <taxon>Rhabditida</taxon>
        <taxon>Tylenchina</taxon>
        <taxon>Panagrolaimomorpha</taxon>
        <taxon>Strongyloidoidea</taxon>
        <taxon>Steinernematidae</taxon>
        <taxon>Steinernema</taxon>
    </lineage>
</organism>
<dbReference type="PANTHER" id="PTHR11941:SF54">
    <property type="entry name" value="ENOYL-COA HYDRATASE, MITOCHONDRIAL"/>
    <property type="match status" value="1"/>
</dbReference>
<dbReference type="CDD" id="cd06558">
    <property type="entry name" value="crotonase-like"/>
    <property type="match status" value="1"/>
</dbReference>
<name>A0AA39HH14_9BILA</name>
<dbReference type="GO" id="GO:0005739">
    <property type="term" value="C:mitochondrion"/>
    <property type="evidence" value="ECO:0007669"/>
    <property type="project" value="TreeGrafter"/>
</dbReference>
<evidence type="ECO:0000259" key="1">
    <source>
        <dbReference type="Pfam" id="PF07985"/>
    </source>
</evidence>
<proteinExistence type="predicted"/>
<sequence>MAISLALQKRLHPKETVFEDSGFSEEEMEYLNGRGVSTAQVSEYLTPTEDPPSAGEVDIFYTAHCNAAVFDTLLWSRWSDSWLQRSVFLMADGQMDFDELQYYNHFQHPGHFERVPLFRYFLPEVNTDYRPVFSQVCAFSLQMKSVESGFQKPTYFWNMTPNYLKSFSTGGLVEMENFDQIEQNLQKIRQRFEKEGFLEGVASDVDKILRGRKVKRVRLVGVGNFAFHFAIEYLKFIGLQQLLLALSLGEQFNAPVVCHEPVFSLLERGYLESIGVETPPTSDMSLTEEDLLEQEVTLFYMPRCPPELVNMVLWANRKQMRSIVLIGNDQSSNRKFYKAIENYEKRAEKVPVRNLNLGYPTHLSTDGYATFHSSNAPFQGTMITSYPARVLEGVGDSKPLHTNVRGVGMNAYGNARIRSAAPVRKADLDFVHDSSKTSPTEMKDILSKTVEDSKEVVPRRQKCSCSFENPLTECQVCHKKLPPVTETIKVSVVGEKKNVALIELNRSEFLNALTDQLINELSTSLDHFDEDKSIGTVVITGSERAFSIGSGGKAMVMRDFACVFKDRYQDGWTKDTRVRKPVIAAVNGFALGKGYKLAMMCDIIYAGDKAFFGQPEINIETIPGDGGTQSHVVGKSLAMEMCLTGNRISAQEAKESGLVAKIFPTVTLVDEAIKLGERISDHSPLIVQIAKEAVNSAYASWDIK</sequence>
<gene>
    <name evidence="2" type="ORF">QR680_018153</name>
</gene>
<accession>A0AA39HH14</accession>
<protein>
    <recommendedName>
        <fullName evidence="1">SRR1-like domain-containing protein</fullName>
    </recommendedName>
</protein>
<evidence type="ECO:0000313" key="3">
    <source>
        <dbReference type="Proteomes" id="UP001175271"/>
    </source>
</evidence>
<dbReference type="Gene3D" id="3.90.226.10">
    <property type="entry name" value="2-enoyl-CoA Hydratase, Chain A, domain 1"/>
    <property type="match status" value="1"/>
</dbReference>
<dbReference type="Pfam" id="PF07985">
    <property type="entry name" value="SRR1"/>
    <property type="match status" value="1"/>
</dbReference>